<sequence>MSVTVDLLNDEHDTLDYTVIEILDRNIFDDLTVRCKIRGCYKTLEETQTICQKIETNSKSRCVVSNSKIPNIQWKCVNGVLTPVQAFLYL</sequence>
<accession>A0A3G4ZSY7</accession>
<protein>
    <submittedName>
        <fullName evidence="1">Uncharacterized protein</fullName>
    </submittedName>
</protein>
<reference evidence="1" key="1">
    <citation type="submission" date="2018-10" db="EMBL/GenBank/DDBJ databases">
        <title>Hidden diversity of soil giant viruses.</title>
        <authorList>
            <person name="Schulz F."/>
            <person name="Alteio L."/>
            <person name="Goudeau D."/>
            <person name="Ryan E.M."/>
            <person name="Malmstrom R.R."/>
            <person name="Blanchard J."/>
            <person name="Woyke T."/>
        </authorList>
    </citation>
    <scope>NUCLEOTIDE SEQUENCE</scope>
    <source>
        <strain evidence="1">DSV1</strain>
    </source>
</reference>
<proteinExistence type="predicted"/>
<evidence type="ECO:0000313" key="1">
    <source>
        <dbReference type="EMBL" id="AYV77434.1"/>
    </source>
</evidence>
<dbReference type="EMBL" id="MK072043">
    <property type="protein sequence ID" value="AYV77434.1"/>
    <property type="molecule type" value="Genomic_DNA"/>
</dbReference>
<name>A0A3G4ZSY7_9VIRU</name>
<gene>
    <name evidence="1" type="ORF">Dasosvirus2_30</name>
</gene>
<organism evidence="1">
    <name type="scientific">Dasosvirus sp</name>
    <dbReference type="NCBI Taxonomy" id="2487764"/>
    <lineage>
        <taxon>Viruses</taxon>
        <taxon>Varidnaviria</taxon>
        <taxon>Bamfordvirae</taxon>
        <taxon>Nucleocytoviricota</taxon>
        <taxon>Megaviricetes</taxon>
        <taxon>Imitervirales</taxon>
        <taxon>Mimiviridae</taxon>
        <taxon>Klosneuvirinae</taxon>
    </lineage>
</organism>